<evidence type="ECO:0000256" key="7">
    <source>
        <dbReference type="ARBA" id="ARBA00022898"/>
    </source>
</evidence>
<feature type="region of interest" description="Disordered" evidence="10">
    <location>
        <begin position="1"/>
        <end position="30"/>
    </location>
</feature>
<keyword evidence="7 9" id="KW-0663">Pyridoxal phosphate</keyword>
<evidence type="ECO:0000256" key="8">
    <source>
        <dbReference type="ARBA" id="ARBA00030587"/>
    </source>
</evidence>
<evidence type="ECO:0000256" key="4">
    <source>
        <dbReference type="ARBA" id="ARBA00022576"/>
    </source>
</evidence>
<dbReference type="SUPFAM" id="SSF53383">
    <property type="entry name" value="PLP-dependent transferases"/>
    <property type="match status" value="1"/>
</dbReference>
<comment type="pathway">
    <text evidence="2">Amino-acid biosynthesis; L-proline biosynthesis; L-glutamate 5-semialdehyde from L-ornithine: step 1/1.</text>
</comment>
<evidence type="ECO:0000256" key="5">
    <source>
        <dbReference type="ARBA" id="ARBA00022650"/>
    </source>
</evidence>
<keyword evidence="5" id="KW-0641">Proline biosynthesis</keyword>
<name>M3DN96_9ACTN</name>
<dbReference type="Proteomes" id="UP000030760">
    <property type="component" value="Unassembled WGS sequence"/>
</dbReference>
<dbReference type="InterPro" id="IPR015422">
    <property type="entry name" value="PyrdxlP-dep_Trfase_small"/>
</dbReference>
<dbReference type="PANTHER" id="PTHR11986">
    <property type="entry name" value="AMINOTRANSFERASE CLASS III"/>
    <property type="match status" value="1"/>
</dbReference>
<dbReference type="InterPro" id="IPR005814">
    <property type="entry name" value="Aminotrans_3"/>
</dbReference>
<dbReference type="GO" id="GO:0004587">
    <property type="term" value="F:ornithine aminotransferase activity"/>
    <property type="evidence" value="ECO:0007669"/>
    <property type="project" value="UniProtKB-EC"/>
</dbReference>
<evidence type="ECO:0000313" key="12">
    <source>
        <dbReference type="Proteomes" id="UP000030760"/>
    </source>
</evidence>
<dbReference type="InterPro" id="IPR049704">
    <property type="entry name" value="Aminotrans_3_PPA_site"/>
</dbReference>
<dbReference type="GO" id="GO:0042802">
    <property type="term" value="F:identical protein binding"/>
    <property type="evidence" value="ECO:0007669"/>
    <property type="project" value="TreeGrafter"/>
</dbReference>
<evidence type="ECO:0000313" key="11">
    <source>
        <dbReference type="EMBL" id="EMF58462.1"/>
    </source>
</evidence>
<keyword evidence="4" id="KW-0032">Aminotransferase</keyword>
<evidence type="ECO:0000256" key="1">
    <source>
        <dbReference type="ARBA" id="ARBA00001933"/>
    </source>
</evidence>
<dbReference type="PANTHER" id="PTHR11986:SF18">
    <property type="entry name" value="ORNITHINE AMINOTRANSFERASE, MITOCHONDRIAL"/>
    <property type="match status" value="1"/>
</dbReference>
<reference evidence="12" key="1">
    <citation type="journal article" date="2013" name="Genome Announc.">
        <title>Draft Genome Sequence of Streptomyces bottropensis ATCC 25435, a Bottromycin-Producing Actinomycete.</title>
        <authorList>
            <person name="Zhang H."/>
            <person name="Zhou W."/>
            <person name="Zhuang Y."/>
            <person name="Liang X."/>
            <person name="Liu T."/>
        </authorList>
    </citation>
    <scope>NUCLEOTIDE SEQUENCE [LARGE SCALE GENOMIC DNA]</scope>
    <source>
        <strain evidence="12">ATCC 25435</strain>
    </source>
</reference>
<dbReference type="EMBL" id="KB405056">
    <property type="protein sequence ID" value="EMF58462.1"/>
    <property type="molecule type" value="Genomic_DNA"/>
</dbReference>
<dbReference type="EC" id="2.6.1.13" evidence="3"/>
<dbReference type="AlphaFoldDB" id="M3DN96"/>
<dbReference type="GO" id="GO:0055129">
    <property type="term" value="P:L-proline biosynthetic process"/>
    <property type="evidence" value="ECO:0007669"/>
    <property type="project" value="UniProtKB-UniPathway"/>
</dbReference>
<proteinExistence type="inferred from homology"/>
<dbReference type="PIRSF" id="PIRSF000521">
    <property type="entry name" value="Transaminase_4ab_Lys_Orn"/>
    <property type="match status" value="1"/>
</dbReference>
<evidence type="ECO:0000256" key="3">
    <source>
        <dbReference type="ARBA" id="ARBA00012924"/>
    </source>
</evidence>
<organism evidence="11 12">
    <name type="scientific">Streptomyces bottropensis ATCC 25435</name>
    <dbReference type="NCBI Taxonomy" id="1054862"/>
    <lineage>
        <taxon>Bacteria</taxon>
        <taxon>Bacillati</taxon>
        <taxon>Actinomycetota</taxon>
        <taxon>Actinomycetes</taxon>
        <taxon>Kitasatosporales</taxon>
        <taxon>Streptomycetaceae</taxon>
        <taxon>Streptomyces</taxon>
    </lineage>
</organism>
<dbReference type="Pfam" id="PF00202">
    <property type="entry name" value="Aminotran_3"/>
    <property type="match status" value="1"/>
</dbReference>
<keyword evidence="5" id="KW-0028">Amino-acid biosynthesis</keyword>
<dbReference type="CDD" id="cd00610">
    <property type="entry name" value="OAT_like"/>
    <property type="match status" value="1"/>
</dbReference>
<dbReference type="UniPathway" id="UPA00098">
    <property type="reaction ID" value="UER00358"/>
</dbReference>
<dbReference type="NCBIfam" id="TIGR01885">
    <property type="entry name" value="Orn_aminotrans"/>
    <property type="match status" value="1"/>
</dbReference>
<dbReference type="Gene3D" id="3.40.640.10">
    <property type="entry name" value="Type I PLP-dependent aspartate aminotransferase-like (Major domain)"/>
    <property type="match status" value="1"/>
</dbReference>
<evidence type="ECO:0000256" key="6">
    <source>
        <dbReference type="ARBA" id="ARBA00022679"/>
    </source>
</evidence>
<comment type="similarity">
    <text evidence="9">Belongs to the class-III pyridoxal-phosphate-dependent aminotransferase family.</text>
</comment>
<dbReference type="Gene3D" id="3.90.1150.10">
    <property type="entry name" value="Aspartate Aminotransferase, domain 1"/>
    <property type="match status" value="1"/>
</dbReference>
<sequence length="429" mass="45424">MTEDTRRPLRTTRPLTDGGPLMTAPAPTRSSADLIRAEEPVLAHNYHPLPVVVARAEGTWVEDVEGHRYLDMLAGYSALNFGHRHPALIDAAHRQLDTLTLTSRAFHNDRLAEFAESLAALTGLDMVLPMNTGAEAVESAIKVARKWAYEVKGVPADRATIVVAADNFHGRTTTIVSFSTDPVARDGFGPFTPGFRVVPYNDLAALEAAIDETTAAVLIEPIQGEAGVLIPDDGYLRGVRELTRRTGCLFVADEIQSGLGRTGRTLAVDHEDVLPDAVLLGKALGGGIVPVSAVVARREVLSVLRPGEHGSTFGGNPLAAAVGSAVVELLRTGEFQRRAAELGGVLREGLTELVGRGVVGFRARGLWAGVDIDPALGTGREISHRLMAAGILVKDTHGSTIRLAPPLTITAAELRSALGTLGEVLKEGA</sequence>
<dbReference type="PROSITE" id="PS00600">
    <property type="entry name" value="AA_TRANSFER_CLASS_3"/>
    <property type="match status" value="1"/>
</dbReference>
<comment type="cofactor">
    <cofactor evidence="1">
        <name>pyridoxal 5'-phosphate</name>
        <dbReference type="ChEBI" id="CHEBI:597326"/>
    </cofactor>
</comment>
<evidence type="ECO:0000256" key="9">
    <source>
        <dbReference type="RuleBase" id="RU003560"/>
    </source>
</evidence>
<gene>
    <name evidence="11" type="ORF">SBD_1134</name>
</gene>
<evidence type="ECO:0000256" key="10">
    <source>
        <dbReference type="SAM" id="MobiDB-lite"/>
    </source>
</evidence>
<dbReference type="InterPro" id="IPR015421">
    <property type="entry name" value="PyrdxlP-dep_Trfase_major"/>
</dbReference>
<dbReference type="FunFam" id="3.40.640.10:FF:000011">
    <property type="entry name" value="Ornithine aminotransferase"/>
    <property type="match status" value="1"/>
</dbReference>
<keyword evidence="6" id="KW-0808">Transferase</keyword>
<protein>
    <recommendedName>
        <fullName evidence="3">ornithine aminotransferase</fullName>
        <ecNumber evidence="3">2.6.1.13</ecNumber>
    </recommendedName>
    <alternativeName>
        <fullName evidence="8">Ornithine--oxo-acid aminotransferase</fullName>
    </alternativeName>
</protein>
<dbReference type="GO" id="GO:0030170">
    <property type="term" value="F:pyridoxal phosphate binding"/>
    <property type="evidence" value="ECO:0007669"/>
    <property type="project" value="InterPro"/>
</dbReference>
<dbReference type="InterPro" id="IPR015424">
    <property type="entry name" value="PyrdxlP-dep_Trfase"/>
</dbReference>
<evidence type="ECO:0000256" key="2">
    <source>
        <dbReference type="ARBA" id="ARBA00004998"/>
    </source>
</evidence>
<dbReference type="InterPro" id="IPR010164">
    <property type="entry name" value="Orn_aminotrans"/>
</dbReference>
<accession>M3DN96</accession>
<dbReference type="InterPro" id="IPR050103">
    <property type="entry name" value="Class-III_PLP-dep_AT"/>
</dbReference>